<feature type="region of interest" description="Disordered" evidence="1">
    <location>
        <begin position="1"/>
        <end position="20"/>
    </location>
</feature>
<feature type="region of interest" description="Disordered" evidence="1">
    <location>
        <begin position="120"/>
        <end position="142"/>
    </location>
</feature>
<feature type="region of interest" description="Disordered" evidence="1">
    <location>
        <begin position="49"/>
        <end position="99"/>
    </location>
</feature>
<keyword evidence="3" id="KW-1185">Reference proteome</keyword>
<comment type="caution">
    <text evidence="2">The sequence shown here is derived from an EMBL/GenBank/DDBJ whole genome shotgun (WGS) entry which is preliminary data.</text>
</comment>
<proteinExistence type="predicted"/>
<dbReference type="AlphaFoldDB" id="A0A8X7CAY5"/>
<dbReference type="Proteomes" id="UP000886998">
    <property type="component" value="Unassembled WGS sequence"/>
</dbReference>
<accession>A0A8X7CAY5</accession>
<evidence type="ECO:0000256" key="1">
    <source>
        <dbReference type="SAM" id="MobiDB-lite"/>
    </source>
</evidence>
<dbReference type="EMBL" id="BMAV01011950">
    <property type="protein sequence ID" value="GFY58204.1"/>
    <property type="molecule type" value="Genomic_DNA"/>
</dbReference>
<gene>
    <name evidence="2" type="ORF">TNIN_214431</name>
</gene>
<name>A0A8X7CAY5_9ARAC</name>
<organism evidence="2 3">
    <name type="scientific">Trichonephila inaurata madagascariensis</name>
    <dbReference type="NCBI Taxonomy" id="2747483"/>
    <lineage>
        <taxon>Eukaryota</taxon>
        <taxon>Metazoa</taxon>
        <taxon>Ecdysozoa</taxon>
        <taxon>Arthropoda</taxon>
        <taxon>Chelicerata</taxon>
        <taxon>Arachnida</taxon>
        <taxon>Araneae</taxon>
        <taxon>Araneomorphae</taxon>
        <taxon>Entelegynae</taxon>
        <taxon>Araneoidea</taxon>
        <taxon>Nephilidae</taxon>
        <taxon>Trichonephila</taxon>
        <taxon>Trichonephila inaurata</taxon>
    </lineage>
</organism>
<reference evidence="2" key="1">
    <citation type="submission" date="2020-08" db="EMBL/GenBank/DDBJ databases">
        <title>Multicomponent nature underlies the extraordinary mechanical properties of spider dragline silk.</title>
        <authorList>
            <person name="Kono N."/>
            <person name="Nakamura H."/>
            <person name="Mori M."/>
            <person name="Yoshida Y."/>
            <person name="Ohtoshi R."/>
            <person name="Malay A.D."/>
            <person name="Moran D.A.P."/>
            <person name="Tomita M."/>
            <person name="Numata K."/>
            <person name="Arakawa K."/>
        </authorList>
    </citation>
    <scope>NUCLEOTIDE SEQUENCE</scope>
</reference>
<evidence type="ECO:0000313" key="2">
    <source>
        <dbReference type="EMBL" id="GFY58204.1"/>
    </source>
</evidence>
<evidence type="ECO:0000313" key="3">
    <source>
        <dbReference type="Proteomes" id="UP000886998"/>
    </source>
</evidence>
<sequence length="169" mass="19297">MSTSYRTRPTKPKARDDLRSTELHSLQFFKLVGLERFDIRIQRLGGPKLYKSSTVTDPQPPTPVSEAKEKTKKQPSQTHGPRKDGKKTDLINVKPTTNLKKIPEKNIPLKIAREKVSLYESTPVSKRSRRRKTFQASDDMDTDANLSDTDYVTNLASKEYDSLLEADFK</sequence>
<protein>
    <submittedName>
        <fullName evidence="2">Uncharacterized protein</fullName>
    </submittedName>
</protein>